<reference evidence="2" key="1">
    <citation type="journal article" date="2022" name="Mol. Ecol. Resour.">
        <title>The genomes of chicory, endive, great burdock and yacon provide insights into Asteraceae palaeo-polyploidization history and plant inulin production.</title>
        <authorList>
            <person name="Fan W."/>
            <person name="Wang S."/>
            <person name="Wang H."/>
            <person name="Wang A."/>
            <person name="Jiang F."/>
            <person name="Liu H."/>
            <person name="Zhao H."/>
            <person name="Xu D."/>
            <person name="Zhang Y."/>
        </authorList>
    </citation>
    <scope>NUCLEOTIDE SEQUENCE [LARGE SCALE GENOMIC DNA]</scope>
    <source>
        <strain evidence="2">cv. Yunnan</strain>
    </source>
</reference>
<protein>
    <submittedName>
        <fullName evidence="1">Uncharacterized protein</fullName>
    </submittedName>
</protein>
<dbReference type="EMBL" id="CM042024">
    <property type="protein sequence ID" value="KAI3811812.1"/>
    <property type="molecule type" value="Genomic_DNA"/>
</dbReference>
<dbReference type="Proteomes" id="UP001056120">
    <property type="component" value="Linkage Group LG07"/>
</dbReference>
<organism evidence="1 2">
    <name type="scientific">Smallanthus sonchifolius</name>
    <dbReference type="NCBI Taxonomy" id="185202"/>
    <lineage>
        <taxon>Eukaryota</taxon>
        <taxon>Viridiplantae</taxon>
        <taxon>Streptophyta</taxon>
        <taxon>Embryophyta</taxon>
        <taxon>Tracheophyta</taxon>
        <taxon>Spermatophyta</taxon>
        <taxon>Magnoliopsida</taxon>
        <taxon>eudicotyledons</taxon>
        <taxon>Gunneridae</taxon>
        <taxon>Pentapetalae</taxon>
        <taxon>asterids</taxon>
        <taxon>campanulids</taxon>
        <taxon>Asterales</taxon>
        <taxon>Asteraceae</taxon>
        <taxon>Asteroideae</taxon>
        <taxon>Heliantheae alliance</taxon>
        <taxon>Millerieae</taxon>
        <taxon>Smallanthus</taxon>
    </lineage>
</organism>
<evidence type="ECO:0000313" key="2">
    <source>
        <dbReference type="Proteomes" id="UP001056120"/>
    </source>
</evidence>
<sequence length="76" mass="8759">MDYGLTYTGFPSALEGYSDIWRLTSSSFVLFNLLLIHLNSTGLPVHFNFTSSSRRCSIPRYLLLREIALRRLLFSI</sequence>
<comment type="caution">
    <text evidence="1">The sequence shown here is derived from an EMBL/GenBank/DDBJ whole genome shotgun (WGS) entry which is preliminary data.</text>
</comment>
<accession>A0ACB9IXS1</accession>
<gene>
    <name evidence="1" type="ORF">L1987_21544</name>
</gene>
<proteinExistence type="predicted"/>
<keyword evidence="2" id="KW-1185">Reference proteome</keyword>
<evidence type="ECO:0000313" key="1">
    <source>
        <dbReference type="EMBL" id="KAI3811812.1"/>
    </source>
</evidence>
<reference evidence="1 2" key="2">
    <citation type="journal article" date="2022" name="Mol. Ecol. Resour.">
        <title>The genomes of chicory, endive, great burdock and yacon provide insights into Asteraceae paleo-polyploidization history and plant inulin production.</title>
        <authorList>
            <person name="Fan W."/>
            <person name="Wang S."/>
            <person name="Wang H."/>
            <person name="Wang A."/>
            <person name="Jiang F."/>
            <person name="Liu H."/>
            <person name="Zhao H."/>
            <person name="Xu D."/>
            <person name="Zhang Y."/>
        </authorList>
    </citation>
    <scope>NUCLEOTIDE SEQUENCE [LARGE SCALE GENOMIC DNA]</scope>
    <source>
        <strain evidence="2">cv. Yunnan</strain>
        <tissue evidence="1">Leaves</tissue>
    </source>
</reference>
<name>A0ACB9IXS1_9ASTR</name>